<keyword evidence="4 8" id="KW-1133">Transmembrane helix</keyword>
<keyword evidence="7" id="KW-0325">Glycoprotein</keyword>
<keyword evidence="5 8" id="KW-0472">Membrane</keyword>
<evidence type="ECO:0000256" key="5">
    <source>
        <dbReference type="ARBA" id="ARBA00023136"/>
    </source>
</evidence>
<evidence type="ECO:0000256" key="4">
    <source>
        <dbReference type="ARBA" id="ARBA00022989"/>
    </source>
</evidence>
<keyword evidence="2" id="KW-1003">Cell membrane</keyword>
<sequence length="726" mass="84652">MVTLGNDKIDNNLAESFRAYTETHKLIKIMELFSCESSMNQFLSIAKFLMPKGFYCNINIIDERSNIEMRLSTIKNKHPVRRTMMIVDTTCLSGGNLLKMASMMEMLNGHYHWILVEAFAQQHKSIIELLSVLNISISSEITLFRIQQQQQPSLLLLLYDVWNPSYHHGGQLIVTELGNYTNANGLQYHEHFRKQVSAGVIKRRMNMQGIKLKVMCVIQEELREPFEQLLYESYEPWRDPITRFSFSLLEIIREMFNLTYTLEHTKSWGYLQDDGSIVDGMIGALRRKEVDVGGSALFFRVERLQYISLTAESWNHRTCFIFQQPDYSATIQNPFLKPLDVDVWIILGIFGLVFAFTLNLVEGLHRCVKQMKVKQHNITHKKQIINQSHKSQHHNIKKHRNVIEQNMNVVKCGKSRCNDTKRKKQKAKKRIISLCLSQNQQSKNFYAAAVRVFNHLFNGLLIFIGALSLQGLSMTNRTSPAAMKITVYIMMMFGFLIYQFYSGSIVSSVFDSKHESIKTLEDLSNSNLELGLEDVVYDRDIFKHSKDPVLKRLYHKKIEFYNKTTRSLDYKFYTPEYGMEMVRTKAFAFHIQEAAAYKIIRQTFDEKLICKLSEINTYRPQVLVGGLQKNSTFRELFAYGTRRLKEVGLMNRWRQIFRLPKPKCARNLQASDFQVDITAIYPLLILLSAGFSLGLMVLIVEFWVFHRAKSQKPQRKLKQTEFMYLE</sequence>
<evidence type="ECO:0000313" key="10">
    <source>
        <dbReference type="EMBL" id="KAG5677986.1"/>
    </source>
</evidence>
<feature type="transmembrane region" description="Helical" evidence="8">
    <location>
        <begin position="679"/>
        <end position="705"/>
    </location>
</feature>
<dbReference type="InterPro" id="IPR057074">
    <property type="entry name" value="IR75A_N"/>
</dbReference>
<dbReference type="Gene3D" id="3.40.190.10">
    <property type="entry name" value="Periplasmic binding protein-like II"/>
    <property type="match status" value="1"/>
</dbReference>
<feature type="domain" description="Ionotropic receptor 75a N-terminal" evidence="9">
    <location>
        <begin position="32"/>
        <end position="216"/>
    </location>
</feature>
<feature type="transmembrane region" description="Helical" evidence="8">
    <location>
        <begin position="481"/>
        <end position="501"/>
    </location>
</feature>
<dbReference type="Proteomes" id="UP001107558">
    <property type="component" value="Chromosome 2"/>
</dbReference>
<comment type="caution">
    <text evidence="10">The sequence shown here is derived from an EMBL/GenBank/DDBJ whole genome shotgun (WGS) entry which is preliminary data.</text>
</comment>
<accession>A0A9J6C7H0</accession>
<dbReference type="InterPro" id="IPR052192">
    <property type="entry name" value="Insect_Ionotropic_Sensory_Rcpt"/>
</dbReference>
<dbReference type="AlphaFoldDB" id="A0A9J6C7H0"/>
<evidence type="ECO:0000256" key="8">
    <source>
        <dbReference type="SAM" id="Phobius"/>
    </source>
</evidence>
<evidence type="ECO:0000256" key="3">
    <source>
        <dbReference type="ARBA" id="ARBA00022692"/>
    </source>
</evidence>
<comment type="subcellular location">
    <subcellularLocation>
        <location evidence="1">Cell membrane</location>
        <topology evidence="1">Multi-pass membrane protein</topology>
    </subcellularLocation>
</comment>
<feature type="transmembrane region" description="Helical" evidence="8">
    <location>
        <begin position="343"/>
        <end position="361"/>
    </location>
</feature>
<evidence type="ECO:0000256" key="2">
    <source>
        <dbReference type="ARBA" id="ARBA00022475"/>
    </source>
</evidence>
<keyword evidence="6" id="KW-0675">Receptor</keyword>
<dbReference type="PANTHER" id="PTHR42643">
    <property type="entry name" value="IONOTROPIC RECEPTOR 20A-RELATED"/>
    <property type="match status" value="1"/>
</dbReference>
<evidence type="ECO:0000256" key="6">
    <source>
        <dbReference type="ARBA" id="ARBA00023170"/>
    </source>
</evidence>
<dbReference type="OrthoDB" id="6424337at2759"/>
<evidence type="ECO:0000256" key="7">
    <source>
        <dbReference type="ARBA" id="ARBA00023180"/>
    </source>
</evidence>
<dbReference type="SUPFAM" id="SSF53850">
    <property type="entry name" value="Periplasmic binding protein-like II"/>
    <property type="match status" value="1"/>
</dbReference>
<evidence type="ECO:0000313" key="11">
    <source>
        <dbReference type="Proteomes" id="UP001107558"/>
    </source>
</evidence>
<dbReference type="PANTHER" id="PTHR42643:SF33">
    <property type="entry name" value="GLUTAMATE RECEPTOR 2-LIKE PROTEIN"/>
    <property type="match status" value="1"/>
</dbReference>
<name>A0A9J6C7H0_POLVA</name>
<dbReference type="EMBL" id="JADBJN010000002">
    <property type="protein sequence ID" value="KAG5677986.1"/>
    <property type="molecule type" value="Genomic_DNA"/>
</dbReference>
<reference evidence="10" key="1">
    <citation type="submission" date="2021-03" db="EMBL/GenBank/DDBJ databases">
        <title>Chromosome level genome of the anhydrobiotic midge Polypedilum vanderplanki.</title>
        <authorList>
            <person name="Yoshida Y."/>
            <person name="Kikawada T."/>
            <person name="Gusev O."/>
        </authorList>
    </citation>
    <scope>NUCLEOTIDE SEQUENCE</scope>
    <source>
        <strain evidence="10">NIAS01</strain>
        <tissue evidence="10">Whole body or cell culture</tissue>
    </source>
</reference>
<keyword evidence="11" id="KW-1185">Reference proteome</keyword>
<keyword evidence="3 8" id="KW-0812">Transmembrane</keyword>
<protein>
    <recommendedName>
        <fullName evidence="9">Ionotropic receptor 75a N-terminal domain-containing protein</fullName>
    </recommendedName>
</protein>
<organism evidence="10 11">
    <name type="scientific">Polypedilum vanderplanki</name>
    <name type="common">Sleeping chironomid midge</name>
    <dbReference type="NCBI Taxonomy" id="319348"/>
    <lineage>
        <taxon>Eukaryota</taxon>
        <taxon>Metazoa</taxon>
        <taxon>Ecdysozoa</taxon>
        <taxon>Arthropoda</taxon>
        <taxon>Hexapoda</taxon>
        <taxon>Insecta</taxon>
        <taxon>Pterygota</taxon>
        <taxon>Neoptera</taxon>
        <taxon>Endopterygota</taxon>
        <taxon>Diptera</taxon>
        <taxon>Nematocera</taxon>
        <taxon>Chironomoidea</taxon>
        <taxon>Chironomidae</taxon>
        <taxon>Chironominae</taxon>
        <taxon>Polypedilum</taxon>
        <taxon>Polypedilum</taxon>
    </lineage>
</organism>
<dbReference type="GO" id="GO:0005886">
    <property type="term" value="C:plasma membrane"/>
    <property type="evidence" value="ECO:0007669"/>
    <property type="project" value="UniProtKB-SubCell"/>
</dbReference>
<dbReference type="Pfam" id="PF24576">
    <property type="entry name" value="IR75A_N"/>
    <property type="match status" value="1"/>
</dbReference>
<evidence type="ECO:0000256" key="1">
    <source>
        <dbReference type="ARBA" id="ARBA00004651"/>
    </source>
</evidence>
<dbReference type="Gene3D" id="1.10.287.70">
    <property type="match status" value="1"/>
</dbReference>
<evidence type="ECO:0000259" key="9">
    <source>
        <dbReference type="Pfam" id="PF24576"/>
    </source>
</evidence>
<proteinExistence type="predicted"/>
<gene>
    <name evidence="10" type="ORF">PVAND_007698</name>
</gene>